<comment type="subunit">
    <text evidence="6">Homodimer.</text>
</comment>
<reference evidence="9" key="1">
    <citation type="journal article" date="2019" name="Int. J. Syst. Evol. Microbiol.">
        <title>The Global Catalogue of Microorganisms (GCM) 10K type strain sequencing project: providing services to taxonomists for standard genome sequencing and annotation.</title>
        <authorList>
            <consortium name="The Broad Institute Genomics Platform"/>
            <consortium name="The Broad Institute Genome Sequencing Center for Infectious Disease"/>
            <person name="Wu L."/>
            <person name="Ma J."/>
        </authorList>
    </citation>
    <scope>NUCLEOTIDE SEQUENCE [LARGE SCALE GENOMIC DNA]</scope>
    <source>
        <strain evidence="9">JCM 16227</strain>
    </source>
</reference>
<keyword evidence="2 6" id="KW-0808">Transferase</keyword>
<dbReference type="EMBL" id="BAAARB010000024">
    <property type="protein sequence ID" value="GAA2390978.1"/>
    <property type="molecule type" value="Genomic_DNA"/>
</dbReference>
<keyword evidence="6" id="KW-0460">Magnesium</keyword>
<comment type="subcellular location">
    <subcellularLocation>
        <location evidence="6">Cytoplasm</location>
    </subcellularLocation>
</comment>
<accession>A0ABP5V203</accession>
<gene>
    <name evidence="6" type="primary">ackA</name>
    <name evidence="8" type="ORF">GCM10009855_33690</name>
</gene>
<dbReference type="NCBIfam" id="TIGR00016">
    <property type="entry name" value="ackA"/>
    <property type="match status" value="1"/>
</dbReference>
<evidence type="ECO:0000313" key="8">
    <source>
        <dbReference type="EMBL" id="GAA2390978.1"/>
    </source>
</evidence>
<organism evidence="8 9">
    <name type="scientific">Gordonia cholesterolivorans</name>
    <dbReference type="NCBI Taxonomy" id="559625"/>
    <lineage>
        <taxon>Bacteria</taxon>
        <taxon>Bacillati</taxon>
        <taxon>Actinomycetota</taxon>
        <taxon>Actinomycetes</taxon>
        <taxon>Mycobacteriales</taxon>
        <taxon>Gordoniaceae</taxon>
        <taxon>Gordonia</taxon>
    </lineage>
</organism>
<dbReference type="InterPro" id="IPR004372">
    <property type="entry name" value="Ac/propionate_kinase"/>
</dbReference>
<dbReference type="InterPro" id="IPR043129">
    <property type="entry name" value="ATPase_NBD"/>
</dbReference>
<feature type="binding site" evidence="6">
    <location>
        <begin position="212"/>
        <end position="216"/>
    </location>
    <ligand>
        <name>ATP</name>
        <dbReference type="ChEBI" id="CHEBI:30616"/>
    </ligand>
</feature>
<feature type="binding site" evidence="6">
    <location>
        <position position="14"/>
    </location>
    <ligand>
        <name>Mg(2+)</name>
        <dbReference type="ChEBI" id="CHEBI:18420"/>
    </ligand>
</feature>
<evidence type="ECO:0000256" key="2">
    <source>
        <dbReference type="ARBA" id="ARBA00022679"/>
    </source>
</evidence>
<keyword evidence="5 6" id="KW-0067">ATP-binding</keyword>
<keyword evidence="3 6" id="KW-0547">Nucleotide-binding</keyword>
<dbReference type="PROSITE" id="PS01076">
    <property type="entry name" value="ACETATE_KINASE_2"/>
    <property type="match status" value="1"/>
</dbReference>
<comment type="caution">
    <text evidence="8">The sequence shown here is derived from an EMBL/GenBank/DDBJ whole genome shotgun (WGS) entry which is preliminary data.</text>
</comment>
<proteinExistence type="inferred from homology"/>
<evidence type="ECO:0000256" key="1">
    <source>
        <dbReference type="ARBA" id="ARBA00008748"/>
    </source>
</evidence>
<dbReference type="SUPFAM" id="SSF53067">
    <property type="entry name" value="Actin-like ATPase domain"/>
    <property type="match status" value="2"/>
</dbReference>
<evidence type="ECO:0000256" key="6">
    <source>
        <dbReference type="HAMAP-Rule" id="MF_00020"/>
    </source>
</evidence>
<dbReference type="RefSeq" id="WP_346077506.1">
    <property type="nucleotide sequence ID" value="NZ_BAAARB010000024.1"/>
</dbReference>
<dbReference type="EC" id="2.7.2.1" evidence="6"/>
<keyword evidence="4 6" id="KW-0418">Kinase</keyword>
<dbReference type="PIRSF" id="PIRSF000722">
    <property type="entry name" value="Acetate_prop_kin"/>
    <property type="match status" value="1"/>
</dbReference>
<dbReference type="GO" id="GO:0016301">
    <property type="term" value="F:kinase activity"/>
    <property type="evidence" value="ECO:0007669"/>
    <property type="project" value="UniProtKB-KW"/>
</dbReference>
<comment type="function">
    <text evidence="6">Catalyzes the formation of acetyl phosphate from acetate and ATP. Can also catalyze the reverse reaction.</text>
</comment>
<comment type="pathway">
    <text evidence="6">Metabolic intermediate biosynthesis; acetyl-CoA biosynthesis; acetyl-CoA from acetate: step 1/2.</text>
</comment>
<evidence type="ECO:0000256" key="4">
    <source>
        <dbReference type="ARBA" id="ARBA00022777"/>
    </source>
</evidence>
<feature type="binding site" evidence="6">
    <location>
        <position position="95"/>
    </location>
    <ligand>
        <name>substrate</name>
    </ligand>
</feature>
<keyword evidence="6" id="KW-0479">Metal-binding</keyword>
<keyword evidence="9" id="KW-1185">Reference proteome</keyword>
<dbReference type="InterPro" id="IPR000890">
    <property type="entry name" value="Aliphatic_acid_kin_short-chain"/>
</dbReference>
<evidence type="ECO:0000256" key="3">
    <source>
        <dbReference type="ARBA" id="ARBA00022741"/>
    </source>
</evidence>
<name>A0ABP5V203_9ACTN</name>
<feature type="binding site" evidence="6">
    <location>
        <begin position="334"/>
        <end position="338"/>
    </location>
    <ligand>
        <name>ATP</name>
        <dbReference type="ChEBI" id="CHEBI:30616"/>
    </ligand>
</feature>
<comment type="similarity">
    <text evidence="1 6 7">Belongs to the acetokinase family.</text>
</comment>
<dbReference type="CDD" id="cd24010">
    <property type="entry name" value="ASKHA_NBD_AcK_PK"/>
    <property type="match status" value="1"/>
</dbReference>
<dbReference type="HAMAP" id="MF_00020">
    <property type="entry name" value="Acetate_kinase"/>
    <property type="match status" value="1"/>
</dbReference>
<dbReference type="PRINTS" id="PR00471">
    <property type="entry name" value="ACETATEKNASE"/>
</dbReference>
<sequence>MSRTPIDGTVLVVNAGSSSLKYQVLDPVTEEVIADGLAERIGESASRIKHWYRGHDVEVEETLADHEAAIARVLALFAADGVDVADSGLAAVGHRVVHGGRSFFEPTLIDDVVRSEIERICPLAPLHNPANLVGIDAVSALLPDVPAVAVFDTAFFHDLPDAAATYALDAAVAEEYAVRRYGFHGTSHEYVSRRAAEFLGRDYADVDQIVLHLGNGASMSAVAGGRPVDTTMGMTPLEGLVMGTRTGDIDAGIVFQLARVGGMSVDEIDTLVNKRSGLKGLCGENDFRAILERVEAGDAAARLAYDVYLHRLRRYIGAYLIELGGADAIVFTAGVGENAAAVRADSLAGLEKFGIEIDAERNAVRSSEPRVISTDSSEVTVLVVPTNEELAIARQAVAVAGSTSQAG</sequence>
<dbReference type="PANTHER" id="PTHR21060:SF15">
    <property type="entry name" value="ACETATE KINASE-RELATED"/>
    <property type="match status" value="1"/>
</dbReference>
<dbReference type="Gene3D" id="3.30.420.40">
    <property type="match status" value="2"/>
</dbReference>
<dbReference type="PROSITE" id="PS01075">
    <property type="entry name" value="ACETATE_KINASE_1"/>
    <property type="match status" value="1"/>
</dbReference>
<feature type="site" description="Transition state stabilizer" evidence="6">
    <location>
        <position position="184"/>
    </location>
</feature>
<dbReference type="Proteomes" id="UP001501170">
    <property type="component" value="Unassembled WGS sequence"/>
</dbReference>
<dbReference type="InterPro" id="IPR023865">
    <property type="entry name" value="Aliphatic_acid_kinase_CS"/>
</dbReference>
<dbReference type="PANTHER" id="PTHR21060">
    <property type="entry name" value="ACETATE KINASE"/>
    <property type="match status" value="1"/>
</dbReference>
<evidence type="ECO:0000256" key="5">
    <source>
        <dbReference type="ARBA" id="ARBA00022840"/>
    </source>
</evidence>
<evidence type="ECO:0000256" key="7">
    <source>
        <dbReference type="RuleBase" id="RU003835"/>
    </source>
</evidence>
<protein>
    <recommendedName>
        <fullName evidence="6">Acetate kinase</fullName>
        <ecNumber evidence="6">2.7.2.1</ecNumber>
    </recommendedName>
    <alternativeName>
        <fullName evidence="6">Acetokinase</fullName>
    </alternativeName>
</protein>
<feature type="binding site" evidence="6">
    <location>
        <position position="21"/>
    </location>
    <ligand>
        <name>ATP</name>
        <dbReference type="ChEBI" id="CHEBI:30616"/>
    </ligand>
</feature>
<dbReference type="Pfam" id="PF00871">
    <property type="entry name" value="Acetate_kinase"/>
    <property type="match status" value="1"/>
</dbReference>
<comment type="cofactor">
    <cofactor evidence="6">
        <name>Mg(2+)</name>
        <dbReference type="ChEBI" id="CHEBI:18420"/>
    </cofactor>
    <cofactor evidence="6">
        <name>Mn(2+)</name>
        <dbReference type="ChEBI" id="CHEBI:29035"/>
    </cofactor>
    <text evidence="6">Mg(2+). Can also accept Mn(2+).</text>
</comment>
<feature type="binding site" evidence="6">
    <location>
        <begin position="286"/>
        <end position="288"/>
    </location>
    <ligand>
        <name>ATP</name>
        <dbReference type="ChEBI" id="CHEBI:30616"/>
    </ligand>
</feature>
<keyword evidence="6" id="KW-0963">Cytoplasm</keyword>
<feature type="active site" description="Proton donor/acceptor" evidence="6">
    <location>
        <position position="152"/>
    </location>
</feature>
<feature type="site" description="Transition state stabilizer" evidence="6">
    <location>
        <position position="245"/>
    </location>
</feature>
<feature type="binding site" evidence="6">
    <location>
        <position position="388"/>
    </location>
    <ligand>
        <name>Mg(2+)</name>
        <dbReference type="ChEBI" id="CHEBI:18420"/>
    </ligand>
</feature>
<comment type="catalytic activity">
    <reaction evidence="6">
        <text>acetate + ATP = acetyl phosphate + ADP</text>
        <dbReference type="Rhea" id="RHEA:11352"/>
        <dbReference type="ChEBI" id="CHEBI:22191"/>
        <dbReference type="ChEBI" id="CHEBI:30089"/>
        <dbReference type="ChEBI" id="CHEBI:30616"/>
        <dbReference type="ChEBI" id="CHEBI:456216"/>
        <dbReference type="EC" id="2.7.2.1"/>
    </reaction>
</comment>
<evidence type="ECO:0000313" key="9">
    <source>
        <dbReference type="Proteomes" id="UP001501170"/>
    </source>
</evidence>